<dbReference type="InterPro" id="IPR017938">
    <property type="entry name" value="Riboflavin_synthase-like_b-brl"/>
</dbReference>
<dbReference type="SUPFAM" id="SSF63380">
    <property type="entry name" value="Riboflavin synthase domain-like"/>
    <property type="match status" value="1"/>
</dbReference>
<dbReference type="CDD" id="cd06193">
    <property type="entry name" value="siderophore_interacting"/>
    <property type="match status" value="1"/>
</dbReference>
<dbReference type="InterPro" id="IPR039374">
    <property type="entry name" value="SIP_fam"/>
</dbReference>
<dbReference type="Gene3D" id="3.40.50.80">
    <property type="entry name" value="Nucleotide-binding domain of ferredoxin-NADP reductase (FNR) module"/>
    <property type="match status" value="1"/>
</dbReference>
<comment type="caution">
    <text evidence="2">The sequence shown here is derived from an EMBL/GenBank/DDBJ whole genome shotgun (WGS) entry which is preliminary data.</text>
</comment>
<dbReference type="InterPro" id="IPR039261">
    <property type="entry name" value="FNR_nucleotide-bd"/>
</dbReference>
<evidence type="ECO:0000313" key="3">
    <source>
        <dbReference type="Proteomes" id="UP000325957"/>
    </source>
</evidence>
<dbReference type="OrthoDB" id="3291337at2"/>
<dbReference type="AlphaFoldDB" id="A0A5J5KUL9"/>
<dbReference type="PANTHER" id="PTHR30157">
    <property type="entry name" value="FERRIC REDUCTASE, NADPH-DEPENDENT"/>
    <property type="match status" value="1"/>
</dbReference>
<dbReference type="Pfam" id="PF08021">
    <property type="entry name" value="FAD_binding_9"/>
    <property type="match status" value="1"/>
</dbReference>
<dbReference type="Proteomes" id="UP000325957">
    <property type="component" value="Unassembled WGS sequence"/>
</dbReference>
<protein>
    <submittedName>
        <fullName evidence="2">DUF2470 domain-containing protein</fullName>
    </submittedName>
</protein>
<proteinExistence type="predicted"/>
<dbReference type="PROSITE" id="PS51384">
    <property type="entry name" value="FAD_FR"/>
    <property type="match status" value="1"/>
</dbReference>
<accession>A0A5J5KUL9</accession>
<reference evidence="2 3" key="1">
    <citation type="submission" date="2019-05" db="EMBL/GenBank/DDBJ databases">
        <title>Kocuria coralli sp. nov., a novel actinobacterium isolated from coral reef seawater.</title>
        <authorList>
            <person name="Li J."/>
        </authorList>
    </citation>
    <scope>NUCLEOTIDE SEQUENCE [LARGE SCALE GENOMIC DNA]</scope>
    <source>
        <strain evidence="2 3">SCSIO 13007</strain>
    </source>
</reference>
<dbReference type="InterPro" id="IPR013113">
    <property type="entry name" value="SIP_FAD-bd"/>
</dbReference>
<dbReference type="Pfam" id="PF04954">
    <property type="entry name" value="SIP"/>
    <property type="match status" value="1"/>
</dbReference>
<organism evidence="2 3">
    <name type="scientific">Kocuria coralli</name>
    <dbReference type="NCBI Taxonomy" id="1461025"/>
    <lineage>
        <taxon>Bacteria</taxon>
        <taxon>Bacillati</taxon>
        <taxon>Actinomycetota</taxon>
        <taxon>Actinomycetes</taxon>
        <taxon>Micrococcales</taxon>
        <taxon>Micrococcaceae</taxon>
        <taxon>Kocuria</taxon>
    </lineage>
</organism>
<evidence type="ECO:0000259" key="1">
    <source>
        <dbReference type="PROSITE" id="PS51384"/>
    </source>
</evidence>
<dbReference type="GO" id="GO:0016491">
    <property type="term" value="F:oxidoreductase activity"/>
    <property type="evidence" value="ECO:0007669"/>
    <property type="project" value="InterPro"/>
</dbReference>
<keyword evidence="3" id="KW-1185">Reference proteome</keyword>
<dbReference type="InterPro" id="IPR007037">
    <property type="entry name" value="SIP_rossman_dom"/>
</dbReference>
<gene>
    <name evidence="2" type="ORF">FCK90_14990</name>
</gene>
<dbReference type="Gene3D" id="2.40.30.10">
    <property type="entry name" value="Translation factors"/>
    <property type="match status" value="1"/>
</dbReference>
<name>A0A5J5KUL9_9MICC</name>
<dbReference type="EMBL" id="SZWF01000040">
    <property type="protein sequence ID" value="KAA9392910.1"/>
    <property type="molecule type" value="Genomic_DNA"/>
</dbReference>
<dbReference type="Pfam" id="PF10615">
    <property type="entry name" value="DUF2470"/>
    <property type="match status" value="1"/>
</dbReference>
<dbReference type="InterPro" id="IPR017927">
    <property type="entry name" value="FAD-bd_FR_type"/>
</dbReference>
<dbReference type="InterPro" id="IPR019595">
    <property type="entry name" value="DUF2470"/>
</dbReference>
<dbReference type="Gene3D" id="3.20.180.10">
    <property type="entry name" value="PNP-oxidase-like"/>
    <property type="match status" value="1"/>
</dbReference>
<evidence type="ECO:0000313" key="2">
    <source>
        <dbReference type="EMBL" id="KAA9392910.1"/>
    </source>
</evidence>
<dbReference type="PANTHER" id="PTHR30157:SF0">
    <property type="entry name" value="NADPH-DEPENDENT FERRIC-CHELATE REDUCTASE"/>
    <property type="match status" value="1"/>
</dbReference>
<feature type="domain" description="FAD-binding FR-type" evidence="1">
    <location>
        <begin position="123"/>
        <end position="256"/>
    </location>
</feature>
<dbReference type="InterPro" id="IPR037119">
    <property type="entry name" value="Haem_oxidase_HugZ-like_sf"/>
</dbReference>
<sequence length="388" mass="42577">MVSNEPDPVAQPPIAEQVADVNPRLTEHYNATYADAVEVICRAHIADDSRGAKLTAIHVDGLSLRTTARDGAHRDGWVPFSRAARSLTDLESLTLEVITTARTTLGVTELTTPEAQARQVDAIRTYVTSVIRMEQLTPIFRQITFGGGDLASFEPGGHDQFIYVMTPPAGRTELTVDASFSREDFGEFTDENRPVGAYYTVRDWRPEDGEMDMLFVLHGLGDDVHAEPGLSAQWAANARPGDPVALWGPRTAYDPPADTDWLLLVADETGLPAICVILENLPEHTPAHVFIEIGDDADRLPLPTRHDIHVTWSVRGDAPAGTSTLLTDAVQALDFPAGNVYAWGGAEARSMRTVTTHLRRVRGVDRARVRMVGYWRHRSTPVDLNTGD</sequence>